<feature type="transmembrane region" description="Helical" evidence="5">
    <location>
        <begin position="166"/>
        <end position="187"/>
    </location>
</feature>
<name>A0A1G2QED4_9BACT</name>
<evidence type="ECO:0000256" key="5">
    <source>
        <dbReference type="SAM" id="Phobius"/>
    </source>
</evidence>
<reference evidence="6 7" key="1">
    <citation type="journal article" date="2016" name="Nat. Commun.">
        <title>Thousands of microbial genomes shed light on interconnected biogeochemical processes in an aquifer system.</title>
        <authorList>
            <person name="Anantharaman K."/>
            <person name="Brown C.T."/>
            <person name="Hug L.A."/>
            <person name="Sharon I."/>
            <person name="Castelle C.J."/>
            <person name="Probst A.J."/>
            <person name="Thomas B.C."/>
            <person name="Singh A."/>
            <person name="Wilkins M.J."/>
            <person name="Karaoz U."/>
            <person name="Brodie E.L."/>
            <person name="Williams K.H."/>
            <person name="Hubbard S.S."/>
            <person name="Banfield J.F."/>
        </authorList>
    </citation>
    <scope>NUCLEOTIDE SEQUENCE [LARGE SCALE GENOMIC DNA]</scope>
</reference>
<dbReference type="PANTHER" id="PTHR16950">
    <property type="entry name" value="ZINC TRANSPORTER SLC39A7 HISTIDINE-RICH MEMBRANE PROTEIN KE4"/>
    <property type="match status" value="1"/>
</dbReference>
<evidence type="ECO:0000256" key="3">
    <source>
        <dbReference type="ARBA" id="ARBA00022989"/>
    </source>
</evidence>
<accession>A0A1G2QED4</accession>
<feature type="transmembrane region" description="Helical" evidence="5">
    <location>
        <begin position="6"/>
        <end position="27"/>
    </location>
</feature>
<evidence type="ECO:0000256" key="1">
    <source>
        <dbReference type="ARBA" id="ARBA00004141"/>
    </source>
</evidence>
<dbReference type="Proteomes" id="UP000177043">
    <property type="component" value="Unassembled WGS sequence"/>
</dbReference>
<sequence>MTIEILIASAFIMLASLAGVIFVWLKLDNLVKNNLVYLATFSIGIFAVITYSLFEETKHLGLNLVELISLVVASFAILELASHLIPEAHHHHEIEHSHTHNQVDARRMILSDAIHNIGDGLLLVPAFLASPLFGFSATLGIFLHEVVQGISEFFVMREAGLGAKKALFINLFTSSTILIGVVLSLYLASTEKLIAPLVALSAGGFFYVIVRDLIPHTTKNIRRHGNTKWHILALACGLALMIGFNTIFPH</sequence>
<feature type="transmembrane region" description="Helical" evidence="5">
    <location>
        <begin position="231"/>
        <end position="248"/>
    </location>
</feature>
<dbReference type="InterPro" id="IPR003689">
    <property type="entry name" value="ZIP"/>
</dbReference>
<comment type="caution">
    <text evidence="6">The sequence shown here is derived from an EMBL/GenBank/DDBJ whole genome shotgun (WGS) entry which is preliminary data.</text>
</comment>
<keyword evidence="2 5" id="KW-0812">Transmembrane</keyword>
<evidence type="ECO:0000256" key="4">
    <source>
        <dbReference type="ARBA" id="ARBA00023136"/>
    </source>
</evidence>
<keyword evidence="4 5" id="KW-0472">Membrane</keyword>
<feature type="transmembrane region" description="Helical" evidence="5">
    <location>
        <begin position="193"/>
        <end position="210"/>
    </location>
</feature>
<proteinExistence type="predicted"/>
<dbReference type="AlphaFoldDB" id="A0A1G2QED4"/>
<comment type="subcellular location">
    <subcellularLocation>
        <location evidence="1">Membrane</location>
        <topology evidence="1">Multi-pass membrane protein</topology>
    </subcellularLocation>
</comment>
<gene>
    <name evidence="6" type="ORF">A2571_01050</name>
</gene>
<evidence type="ECO:0000256" key="2">
    <source>
        <dbReference type="ARBA" id="ARBA00022692"/>
    </source>
</evidence>
<evidence type="ECO:0000313" key="6">
    <source>
        <dbReference type="EMBL" id="OHA58946.1"/>
    </source>
</evidence>
<dbReference type="STRING" id="1802438.A2571_01050"/>
<organism evidence="6 7">
    <name type="scientific">Candidatus Vogelbacteria bacterium RIFOXYD1_FULL_44_32</name>
    <dbReference type="NCBI Taxonomy" id="1802438"/>
    <lineage>
        <taxon>Bacteria</taxon>
        <taxon>Candidatus Vogeliibacteriota</taxon>
    </lineage>
</organism>
<keyword evidence="3 5" id="KW-1133">Transmembrane helix</keyword>
<dbReference type="GO" id="GO:0016020">
    <property type="term" value="C:membrane"/>
    <property type="evidence" value="ECO:0007669"/>
    <property type="project" value="UniProtKB-SubCell"/>
</dbReference>
<feature type="transmembrane region" description="Helical" evidence="5">
    <location>
        <begin position="34"/>
        <end position="54"/>
    </location>
</feature>
<evidence type="ECO:0008006" key="8">
    <source>
        <dbReference type="Google" id="ProtNLM"/>
    </source>
</evidence>
<feature type="transmembrane region" description="Helical" evidence="5">
    <location>
        <begin position="60"/>
        <end position="81"/>
    </location>
</feature>
<dbReference type="Pfam" id="PF02535">
    <property type="entry name" value="Zip"/>
    <property type="match status" value="1"/>
</dbReference>
<evidence type="ECO:0000313" key="7">
    <source>
        <dbReference type="Proteomes" id="UP000177043"/>
    </source>
</evidence>
<dbReference type="EMBL" id="MHTJ01000002">
    <property type="protein sequence ID" value="OHA58946.1"/>
    <property type="molecule type" value="Genomic_DNA"/>
</dbReference>
<protein>
    <recommendedName>
        <fullName evidence="8">ZIP family metal transporter</fullName>
    </recommendedName>
</protein>
<dbReference type="PANTHER" id="PTHR16950:SF16">
    <property type="entry name" value="ZINC TRANSPORTER ZIP13"/>
    <property type="match status" value="1"/>
</dbReference>
<dbReference type="GO" id="GO:0046873">
    <property type="term" value="F:metal ion transmembrane transporter activity"/>
    <property type="evidence" value="ECO:0007669"/>
    <property type="project" value="InterPro"/>
</dbReference>